<reference evidence="2 3" key="1">
    <citation type="journal article" date="2019" name="Int. J. Syst. Evol. Microbiol.">
        <title>The Global Catalogue of Microorganisms (GCM) 10K type strain sequencing project: providing services to taxonomists for standard genome sequencing and annotation.</title>
        <authorList>
            <consortium name="The Broad Institute Genomics Platform"/>
            <consortium name="The Broad Institute Genome Sequencing Center for Infectious Disease"/>
            <person name="Wu L."/>
            <person name="Ma J."/>
        </authorList>
    </citation>
    <scope>NUCLEOTIDE SEQUENCE [LARGE SCALE GENOMIC DNA]</scope>
    <source>
        <strain evidence="2 3">XZYJT29</strain>
    </source>
</reference>
<keyword evidence="3" id="KW-1185">Reference proteome</keyword>
<dbReference type="EMBL" id="JBHTAS010000001">
    <property type="protein sequence ID" value="MFC7140950.1"/>
    <property type="molecule type" value="Genomic_DNA"/>
</dbReference>
<evidence type="ECO:0000313" key="3">
    <source>
        <dbReference type="Proteomes" id="UP001596432"/>
    </source>
</evidence>
<sequence>MAERSSETRDGRVVIGPPPPPTAAPEDVLPAVVRTRTDDSRRYILYSDAPDRDGVAESRLSVDADVVLDRELWR</sequence>
<evidence type="ECO:0000313" key="2">
    <source>
        <dbReference type="EMBL" id="MFC7140950.1"/>
    </source>
</evidence>
<organism evidence="2 3">
    <name type="scientific">Halosimplex aquaticum</name>
    <dbReference type="NCBI Taxonomy" id="3026162"/>
    <lineage>
        <taxon>Archaea</taxon>
        <taxon>Methanobacteriati</taxon>
        <taxon>Methanobacteriota</taxon>
        <taxon>Stenosarchaea group</taxon>
        <taxon>Halobacteria</taxon>
        <taxon>Halobacteriales</taxon>
        <taxon>Haloarculaceae</taxon>
        <taxon>Halosimplex</taxon>
    </lineage>
</organism>
<comment type="caution">
    <text evidence="2">The sequence shown here is derived from an EMBL/GenBank/DDBJ whole genome shotgun (WGS) entry which is preliminary data.</text>
</comment>
<dbReference type="RefSeq" id="WP_274322041.1">
    <property type="nucleotide sequence ID" value="NZ_CP118158.1"/>
</dbReference>
<name>A0ABD5Y6K4_9EURY</name>
<dbReference type="AlphaFoldDB" id="A0ABD5Y6K4"/>
<evidence type="ECO:0000256" key="1">
    <source>
        <dbReference type="SAM" id="MobiDB-lite"/>
    </source>
</evidence>
<feature type="region of interest" description="Disordered" evidence="1">
    <location>
        <begin position="1"/>
        <end position="26"/>
    </location>
</feature>
<gene>
    <name evidence="2" type="ORF">ACFQMA_14085</name>
</gene>
<dbReference type="GeneID" id="78821256"/>
<feature type="compositionally biased region" description="Basic and acidic residues" evidence="1">
    <location>
        <begin position="1"/>
        <end position="12"/>
    </location>
</feature>
<proteinExistence type="predicted"/>
<dbReference type="Proteomes" id="UP001596432">
    <property type="component" value="Unassembled WGS sequence"/>
</dbReference>
<protein>
    <submittedName>
        <fullName evidence="2">Uncharacterized protein</fullName>
    </submittedName>
</protein>
<accession>A0ABD5Y6K4</accession>